<protein>
    <submittedName>
        <fullName evidence="9">Proton-conducting transporter membrane subunit</fullName>
    </submittedName>
</protein>
<feature type="transmembrane region" description="Helical" evidence="6">
    <location>
        <begin position="81"/>
        <end position="101"/>
    </location>
</feature>
<feature type="domain" description="NADH:quinone oxidoreductase/Mrp antiporter transmembrane" evidence="7">
    <location>
        <begin position="135"/>
        <end position="293"/>
    </location>
</feature>
<comment type="subcellular location">
    <subcellularLocation>
        <location evidence="1">Endomembrane system</location>
        <topology evidence="1">Multi-pass membrane protein</topology>
    </subcellularLocation>
    <subcellularLocation>
        <location evidence="5">Membrane</location>
        <topology evidence="5">Multi-pass membrane protein</topology>
    </subcellularLocation>
</comment>
<feature type="transmembrane region" description="Helical" evidence="6">
    <location>
        <begin position="139"/>
        <end position="157"/>
    </location>
</feature>
<evidence type="ECO:0000256" key="5">
    <source>
        <dbReference type="RuleBase" id="RU000320"/>
    </source>
</evidence>
<evidence type="ECO:0000256" key="3">
    <source>
        <dbReference type="ARBA" id="ARBA00022989"/>
    </source>
</evidence>
<evidence type="ECO:0000259" key="7">
    <source>
        <dbReference type="Pfam" id="PF00361"/>
    </source>
</evidence>
<dbReference type="RefSeq" id="WP_377788998.1">
    <property type="nucleotide sequence ID" value="NZ_JBHLYQ010000044.1"/>
</dbReference>
<dbReference type="PANTHER" id="PTHR42829">
    <property type="entry name" value="NADH-UBIQUINONE OXIDOREDUCTASE CHAIN 5"/>
    <property type="match status" value="1"/>
</dbReference>
<dbReference type="PRINTS" id="PR01434">
    <property type="entry name" value="NADHDHGNASE5"/>
</dbReference>
<evidence type="ECO:0000313" key="9">
    <source>
        <dbReference type="EMBL" id="MFC0081718.1"/>
    </source>
</evidence>
<gene>
    <name evidence="9" type="ORF">ACFFRE_06115</name>
</gene>
<evidence type="ECO:0000259" key="8">
    <source>
        <dbReference type="Pfam" id="PF00662"/>
    </source>
</evidence>
<proteinExistence type="predicted"/>
<feature type="non-terminal residue" evidence="9">
    <location>
        <position position="297"/>
    </location>
</feature>
<feature type="transmembrane region" description="Helical" evidence="6">
    <location>
        <begin position="272"/>
        <end position="293"/>
    </location>
</feature>
<feature type="transmembrane region" description="Helical" evidence="6">
    <location>
        <begin position="169"/>
        <end position="190"/>
    </location>
</feature>
<evidence type="ECO:0000256" key="4">
    <source>
        <dbReference type="ARBA" id="ARBA00023136"/>
    </source>
</evidence>
<dbReference type="Pfam" id="PF00361">
    <property type="entry name" value="Proton_antipo_M"/>
    <property type="match status" value="1"/>
</dbReference>
<dbReference type="InterPro" id="IPR001516">
    <property type="entry name" value="Proton_antipo_N"/>
</dbReference>
<keyword evidence="4 6" id="KW-0472">Membrane</keyword>
<keyword evidence="3 6" id="KW-1133">Transmembrane helix</keyword>
<feature type="transmembrane region" description="Helical" evidence="6">
    <location>
        <begin position="210"/>
        <end position="235"/>
    </location>
</feature>
<feature type="domain" description="NADH-Ubiquinone oxidoreductase (complex I) chain 5 N-terminal" evidence="8">
    <location>
        <begin position="72"/>
        <end position="113"/>
    </location>
</feature>
<dbReference type="InterPro" id="IPR001750">
    <property type="entry name" value="ND/Mrp_TM"/>
</dbReference>
<evidence type="ECO:0000256" key="6">
    <source>
        <dbReference type="SAM" id="Phobius"/>
    </source>
</evidence>
<dbReference type="Proteomes" id="UP001589788">
    <property type="component" value="Unassembled WGS sequence"/>
</dbReference>
<accession>A0ABV6C334</accession>
<dbReference type="InterPro" id="IPR003945">
    <property type="entry name" value="NU5C-like"/>
</dbReference>
<keyword evidence="2 5" id="KW-0812">Transmembrane</keyword>
<feature type="transmembrane region" description="Helical" evidence="6">
    <location>
        <begin position="6"/>
        <end position="29"/>
    </location>
</feature>
<dbReference type="PANTHER" id="PTHR42829:SF1">
    <property type="entry name" value="INORGANIC CARBON TRANSPORTER SUBUNIT DABB-RELATED"/>
    <property type="match status" value="1"/>
</dbReference>
<sequence>MVVLGRLGLGAALVLPVAGLVIAGMLGGASGRARRVVVGLGWAATLGALGGLVAVAAGAPFGLLVRGRAGSVVVGLWADQLTVTLLVLVCGVGALVQSFAVRSLQGDPRVGRFLAGTSGVVAAMLLVCSAATLPLLVGGWVAAGVAFVAVLGCRPDLPGVRQATWRTAWLFGLGDTGLVVAGVLVAWRVGNLDLVDARALEAAPGRLGDLATVVALLLVGAALTRSAQWVLGRWLPGTVAAPTPASALLHAGVVNGGGILLVRTGALAGASLPAMVVLFVAAGSSAAVAAQLMTRRP</sequence>
<dbReference type="EMBL" id="JBHLYQ010000044">
    <property type="protein sequence ID" value="MFC0081718.1"/>
    <property type="molecule type" value="Genomic_DNA"/>
</dbReference>
<evidence type="ECO:0000313" key="10">
    <source>
        <dbReference type="Proteomes" id="UP001589788"/>
    </source>
</evidence>
<comment type="caution">
    <text evidence="9">The sequence shown here is derived from an EMBL/GenBank/DDBJ whole genome shotgun (WGS) entry which is preliminary data.</text>
</comment>
<evidence type="ECO:0000256" key="2">
    <source>
        <dbReference type="ARBA" id="ARBA00022692"/>
    </source>
</evidence>
<organism evidence="9 10">
    <name type="scientific">Aciditerrimonas ferrireducens</name>
    <dbReference type="NCBI Taxonomy" id="667306"/>
    <lineage>
        <taxon>Bacteria</taxon>
        <taxon>Bacillati</taxon>
        <taxon>Actinomycetota</taxon>
        <taxon>Acidimicrobiia</taxon>
        <taxon>Acidimicrobiales</taxon>
        <taxon>Acidimicrobiaceae</taxon>
        <taxon>Aciditerrimonas</taxon>
    </lineage>
</organism>
<name>A0ABV6C334_9ACTN</name>
<dbReference type="Pfam" id="PF00662">
    <property type="entry name" value="Proton_antipo_N"/>
    <property type="match status" value="1"/>
</dbReference>
<reference evidence="9 10" key="1">
    <citation type="submission" date="2024-09" db="EMBL/GenBank/DDBJ databases">
        <authorList>
            <person name="Sun Q."/>
            <person name="Mori K."/>
        </authorList>
    </citation>
    <scope>NUCLEOTIDE SEQUENCE [LARGE SCALE GENOMIC DNA]</scope>
    <source>
        <strain evidence="9 10">JCM 15389</strain>
    </source>
</reference>
<feature type="transmembrane region" description="Helical" evidence="6">
    <location>
        <begin position="36"/>
        <end position="61"/>
    </location>
</feature>
<keyword evidence="10" id="KW-1185">Reference proteome</keyword>
<evidence type="ECO:0000256" key="1">
    <source>
        <dbReference type="ARBA" id="ARBA00004127"/>
    </source>
</evidence>